<reference evidence="5 6" key="1">
    <citation type="submission" date="2024-01" db="EMBL/GenBank/DDBJ databases">
        <title>Genome assemblies of Stephania.</title>
        <authorList>
            <person name="Yang L."/>
        </authorList>
    </citation>
    <scope>NUCLEOTIDE SEQUENCE [LARGE SCALE GENOMIC DNA]</scope>
    <source>
        <strain evidence="5">JXDWG</strain>
        <tissue evidence="5">Leaf</tissue>
    </source>
</reference>
<dbReference type="EMBL" id="JBBNAG010000009">
    <property type="protein sequence ID" value="KAK9105628.1"/>
    <property type="molecule type" value="Genomic_DNA"/>
</dbReference>
<organism evidence="5 6">
    <name type="scientific">Stephania cephalantha</name>
    <dbReference type="NCBI Taxonomy" id="152367"/>
    <lineage>
        <taxon>Eukaryota</taxon>
        <taxon>Viridiplantae</taxon>
        <taxon>Streptophyta</taxon>
        <taxon>Embryophyta</taxon>
        <taxon>Tracheophyta</taxon>
        <taxon>Spermatophyta</taxon>
        <taxon>Magnoliopsida</taxon>
        <taxon>Ranunculales</taxon>
        <taxon>Menispermaceae</taxon>
        <taxon>Menispermoideae</taxon>
        <taxon>Cissampelideae</taxon>
        <taxon>Stephania</taxon>
    </lineage>
</organism>
<name>A0AAP0HXT5_9MAGN</name>
<dbReference type="FunFam" id="1.10.560.10:FF:000038">
    <property type="entry name" value="Chaperonin containing TCP1 subunit 6B"/>
    <property type="match status" value="1"/>
</dbReference>
<dbReference type="Pfam" id="PF00118">
    <property type="entry name" value="Cpn60_TCP1"/>
    <property type="match status" value="1"/>
</dbReference>
<dbReference type="PANTHER" id="PTHR11353">
    <property type="entry name" value="CHAPERONIN"/>
    <property type="match status" value="1"/>
</dbReference>
<dbReference type="Gene3D" id="1.10.560.10">
    <property type="entry name" value="GroEL-like equatorial domain"/>
    <property type="match status" value="1"/>
</dbReference>
<comment type="caution">
    <text evidence="5">The sequence shown here is derived from an EMBL/GenBank/DDBJ whole genome shotgun (WGS) entry which is preliminary data.</text>
</comment>
<sequence>MERLILACGGEAVNSVDDLTPDCLGWAGLVHEHVLGEEKYTFVENVKNPFSCTILIKGPNDHTIAQIKDAVRDGLRSVKNTIEDEALILGAGAFEIAARRHLVNEVKKTVQGRAQLGVEAFADALLVIPKTLAENSGLDTQDAIIALTGEHDNGNVVGLNLQTGEPMDPHMVGIYDNYTVKRQIINSGPVIASQLLLVDEVIRAGRNMRKPS</sequence>
<dbReference type="FunFam" id="3.30.260.10:FF:000017">
    <property type="entry name" value="T-complex protein 1 subunit zeta"/>
    <property type="match status" value="1"/>
</dbReference>
<accession>A0AAP0HXT5</accession>
<proteinExistence type="inferred from homology"/>
<dbReference type="GO" id="GO:0005524">
    <property type="term" value="F:ATP binding"/>
    <property type="evidence" value="ECO:0007669"/>
    <property type="project" value="UniProtKB-KW"/>
</dbReference>
<dbReference type="InterPro" id="IPR027409">
    <property type="entry name" value="GroEL-like_apical_dom_sf"/>
</dbReference>
<dbReference type="SUPFAM" id="SSF48592">
    <property type="entry name" value="GroEL equatorial domain-like"/>
    <property type="match status" value="1"/>
</dbReference>
<dbReference type="InterPro" id="IPR002423">
    <property type="entry name" value="Cpn60/GroEL/TCP-1"/>
</dbReference>
<dbReference type="FunFam" id="3.50.7.10:FF:000048">
    <property type="match status" value="1"/>
</dbReference>
<dbReference type="InterPro" id="IPR027413">
    <property type="entry name" value="GROEL-like_equatorial_sf"/>
</dbReference>
<evidence type="ECO:0000313" key="6">
    <source>
        <dbReference type="Proteomes" id="UP001419268"/>
    </source>
</evidence>
<dbReference type="GO" id="GO:0140662">
    <property type="term" value="F:ATP-dependent protein folding chaperone"/>
    <property type="evidence" value="ECO:0007669"/>
    <property type="project" value="InterPro"/>
</dbReference>
<evidence type="ECO:0000256" key="4">
    <source>
        <dbReference type="ARBA" id="ARBA00023186"/>
    </source>
</evidence>
<dbReference type="InterPro" id="IPR017998">
    <property type="entry name" value="Chaperone_TCP-1"/>
</dbReference>
<gene>
    <name evidence="5" type="ORF">Scep_022472</name>
</gene>
<evidence type="ECO:0000256" key="3">
    <source>
        <dbReference type="ARBA" id="ARBA00022840"/>
    </source>
</evidence>
<keyword evidence="2" id="KW-0547">Nucleotide-binding</keyword>
<dbReference type="Gene3D" id="3.50.7.10">
    <property type="entry name" value="GroEL"/>
    <property type="match status" value="1"/>
</dbReference>
<evidence type="ECO:0000256" key="1">
    <source>
        <dbReference type="ARBA" id="ARBA00008020"/>
    </source>
</evidence>
<dbReference type="SUPFAM" id="SSF52029">
    <property type="entry name" value="GroEL apical domain-like"/>
    <property type="match status" value="1"/>
</dbReference>
<protein>
    <submittedName>
        <fullName evidence="5">Uncharacterized protein</fullName>
    </submittedName>
</protein>
<keyword evidence="4" id="KW-0143">Chaperone</keyword>
<dbReference type="AlphaFoldDB" id="A0AAP0HXT5"/>
<keyword evidence="3" id="KW-0067">ATP-binding</keyword>
<dbReference type="Proteomes" id="UP001419268">
    <property type="component" value="Unassembled WGS sequence"/>
</dbReference>
<comment type="similarity">
    <text evidence="1">Belongs to the TCP-1 chaperonin family.</text>
</comment>
<keyword evidence="6" id="KW-1185">Reference proteome</keyword>
<evidence type="ECO:0000256" key="2">
    <source>
        <dbReference type="ARBA" id="ARBA00022741"/>
    </source>
</evidence>
<evidence type="ECO:0000313" key="5">
    <source>
        <dbReference type="EMBL" id="KAK9105628.1"/>
    </source>
</evidence>